<evidence type="ECO:0000313" key="2">
    <source>
        <dbReference type="EMBL" id="MDH6213276.1"/>
    </source>
</evidence>
<proteinExistence type="predicted"/>
<protein>
    <recommendedName>
        <fullName evidence="4">DUF2795 domain-containing protein</fullName>
    </recommendedName>
</protein>
<dbReference type="RefSeq" id="WP_280874299.1">
    <property type="nucleotide sequence ID" value="NZ_JARXVH010000001.1"/>
</dbReference>
<feature type="compositionally biased region" description="Basic and acidic residues" evidence="1">
    <location>
        <begin position="10"/>
        <end position="37"/>
    </location>
</feature>
<dbReference type="EMBL" id="JARXVH010000001">
    <property type="protein sequence ID" value="MDH6213276.1"/>
    <property type="molecule type" value="Genomic_DNA"/>
</dbReference>
<gene>
    <name evidence="2" type="ORF">M2283_000555</name>
</gene>
<sequence>MQRGSNRLSAHRDEELKHELRDLLRSGHPAQTEEWHGSEPAAEDDPELAGGPIAPGGSSATPEAVRLELSRYLSRHSFPADPFALALTLRDANAPDALADPVARLPRTARYTTVQELTDALISADTERRG</sequence>
<dbReference type="Proteomes" id="UP001160499">
    <property type="component" value="Unassembled WGS sequence"/>
</dbReference>
<evidence type="ECO:0000256" key="1">
    <source>
        <dbReference type="SAM" id="MobiDB-lite"/>
    </source>
</evidence>
<dbReference type="InterPro" id="IPR021527">
    <property type="entry name" value="DUF2795"/>
</dbReference>
<keyword evidence="3" id="KW-1185">Reference proteome</keyword>
<feature type="region of interest" description="Disordered" evidence="1">
    <location>
        <begin position="1"/>
        <end position="62"/>
    </location>
</feature>
<organism evidence="2 3">
    <name type="scientific">Streptomyces pseudovenezuelae</name>
    <dbReference type="NCBI Taxonomy" id="67350"/>
    <lineage>
        <taxon>Bacteria</taxon>
        <taxon>Bacillati</taxon>
        <taxon>Actinomycetota</taxon>
        <taxon>Actinomycetes</taxon>
        <taxon>Kitasatosporales</taxon>
        <taxon>Streptomycetaceae</taxon>
        <taxon>Streptomyces</taxon>
        <taxon>Streptomyces aurantiacus group</taxon>
    </lineage>
</organism>
<name>A0ABT6LAD7_9ACTN</name>
<comment type="caution">
    <text evidence="2">The sequence shown here is derived from an EMBL/GenBank/DDBJ whole genome shotgun (WGS) entry which is preliminary data.</text>
</comment>
<evidence type="ECO:0000313" key="3">
    <source>
        <dbReference type="Proteomes" id="UP001160499"/>
    </source>
</evidence>
<dbReference type="Pfam" id="PF11387">
    <property type="entry name" value="DUF2795"/>
    <property type="match status" value="1"/>
</dbReference>
<feature type="compositionally biased region" description="Low complexity" evidence="1">
    <location>
        <begin position="49"/>
        <end position="60"/>
    </location>
</feature>
<accession>A0ABT6LAD7</accession>
<reference evidence="2 3" key="1">
    <citation type="submission" date="2023-04" db="EMBL/GenBank/DDBJ databases">
        <title>Forest soil microbial communities from Buena Vista Peninsula, Colon Province, Panama.</title>
        <authorList>
            <person name="Bouskill N."/>
        </authorList>
    </citation>
    <scope>NUCLEOTIDE SEQUENCE [LARGE SCALE GENOMIC DNA]</scope>
    <source>
        <strain evidence="2 3">GGS1</strain>
    </source>
</reference>
<evidence type="ECO:0008006" key="4">
    <source>
        <dbReference type="Google" id="ProtNLM"/>
    </source>
</evidence>